<dbReference type="InterPro" id="IPR003593">
    <property type="entry name" value="AAA+_ATPase"/>
</dbReference>
<dbReference type="InterPro" id="IPR025662">
    <property type="entry name" value="Sigma_54_int_dom_ATP-bd_1"/>
</dbReference>
<dbReference type="PROSITE" id="PS00675">
    <property type="entry name" value="SIGMA54_INTERACT_1"/>
    <property type="match status" value="1"/>
</dbReference>
<dbReference type="PROSITE" id="PS00676">
    <property type="entry name" value="SIGMA54_INTERACT_2"/>
    <property type="match status" value="1"/>
</dbReference>
<organism evidence="4 5">
    <name type="scientific">Treponema saccharophilum DSM 2985</name>
    <dbReference type="NCBI Taxonomy" id="907348"/>
    <lineage>
        <taxon>Bacteria</taxon>
        <taxon>Pseudomonadati</taxon>
        <taxon>Spirochaetota</taxon>
        <taxon>Spirochaetia</taxon>
        <taxon>Spirochaetales</taxon>
        <taxon>Treponemataceae</taxon>
        <taxon>Treponema</taxon>
    </lineage>
</organism>
<evidence type="ECO:0000313" key="4">
    <source>
        <dbReference type="EMBL" id="EIC00835.1"/>
    </source>
</evidence>
<dbReference type="PROSITE" id="PS50045">
    <property type="entry name" value="SIGMA54_INTERACT_4"/>
    <property type="match status" value="1"/>
</dbReference>
<dbReference type="InterPro" id="IPR025943">
    <property type="entry name" value="Sigma_54_int_dom_ATP-bd_2"/>
</dbReference>
<dbReference type="Pfam" id="PF00158">
    <property type="entry name" value="Sigma54_activat"/>
    <property type="match status" value="1"/>
</dbReference>
<dbReference type="EMBL" id="AGRW01000053">
    <property type="protein sequence ID" value="EIC00835.1"/>
    <property type="molecule type" value="Genomic_DNA"/>
</dbReference>
<dbReference type="RefSeq" id="WP_002705958.1">
    <property type="nucleotide sequence ID" value="NZ_AGRW01000053.1"/>
</dbReference>
<feature type="domain" description="Sigma-54 factor interaction" evidence="3">
    <location>
        <begin position="97"/>
        <end position="320"/>
    </location>
</feature>
<evidence type="ECO:0000313" key="5">
    <source>
        <dbReference type="Proteomes" id="UP000003571"/>
    </source>
</evidence>
<dbReference type="SUPFAM" id="SSF52540">
    <property type="entry name" value="P-loop containing nucleoside triphosphate hydrolases"/>
    <property type="match status" value="1"/>
</dbReference>
<keyword evidence="5" id="KW-1185">Reference proteome</keyword>
<dbReference type="PATRIC" id="fig|907348.3.peg.2429"/>
<dbReference type="Proteomes" id="UP000003571">
    <property type="component" value="Unassembled WGS sequence"/>
</dbReference>
<dbReference type="SMART" id="SM00382">
    <property type="entry name" value="AAA"/>
    <property type="match status" value="1"/>
</dbReference>
<evidence type="ECO:0000256" key="2">
    <source>
        <dbReference type="ARBA" id="ARBA00022840"/>
    </source>
</evidence>
<reference evidence="4 5" key="1">
    <citation type="submission" date="2011-09" db="EMBL/GenBank/DDBJ databases">
        <title>The draft genome of Treponema saccharophilum DSM 2985.</title>
        <authorList>
            <consortium name="US DOE Joint Genome Institute (JGI-PGF)"/>
            <person name="Lucas S."/>
            <person name="Copeland A."/>
            <person name="Lapidus A."/>
            <person name="Glavina del Rio T."/>
            <person name="Dalin E."/>
            <person name="Tice H."/>
            <person name="Bruce D."/>
            <person name="Goodwin L."/>
            <person name="Pitluck S."/>
            <person name="Peters L."/>
            <person name="Kyrpides N."/>
            <person name="Mavromatis K."/>
            <person name="Ivanova N."/>
            <person name="Markowitz V."/>
            <person name="Cheng J.-F."/>
            <person name="Hugenholtz P."/>
            <person name="Woyke T."/>
            <person name="Wu D."/>
            <person name="Gronow S."/>
            <person name="Wellnitz S."/>
            <person name="Brambilla E."/>
            <person name="Klenk H.-P."/>
            <person name="Eisen J.A."/>
        </authorList>
    </citation>
    <scope>NUCLEOTIDE SEQUENCE [LARGE SCALE GENOMIC DNA]</scope>
    <source>
        <strain evidence="4 5">DSM 2985</strain>
    </source>
</reference>
<keyword evidence="1" id="KW-0547">Nucleotide-binding</keyword>
<dbReference type="OrthoDB" id="9803970at2"/>
<gene>
    <name evidence="4" type="ORF">TresaDRAFT_0660</name>
</gene>
<dbReference type="Pfam" id="PF25601">
    <property type="entry name" value="AAA_lid_14"/>
    <property type="match status" value="1"/>
</dbReference>
<keyword evidence="2" id="KW-0067">ATP-binding</keyword>
<dbReference type="InterPro" id="IPR027417">
    <property type="entry name" value="P-loop_NTPase"/>
</dbReference>
<dbReference type="GO" id="GO:0005524">
    <property type="term" value="F:ATP binding"/>
    <property type="evidence" value="ECO:0007669"/>
    <property type="project" value="UniProtKB-KW"/>
</dbReference>
<sequence length="336" mass="36889">MSGILYLFSRDSEEIVAFHNLFSSDYSIFVCSDLHQLEGINDGTFFVGKSLAFGKDRDEFLKAGKPFLFGGFGAPSSRTCIIGENVPKKCLDGRLGIVGTSKIMETIRRKVELAATTNLPVLILGESGSGKSFIAERIHEISPRCGMPFFGVNMASVIDSACESELFGVEAGTFTEVREREGIFSAASGGTLFLDEIGDVSLRMQGTLLDVIERGEFRRVGSTESTKSDARLIFATNADLKSKIAAKEFRLDLFYRIANIVIEVPPLRERREDIQMLAEVYLRSVGSGVSLSPSACDVLRESDWPGNIRQMQNTLNRAILNCGGTGEILPQHIEIY</sequence>
<dbReference type="PANTHER" id="PTHR32071">
    <property type="entry name" value="TRANSCRIPTIONAL REGULATORY PROTEIN"/>
    <property type="match status" value="1"/>
</dbReference>
<dbReference type="InterPro" id="IPR002078">
    <property type="entry name" value="Sigma_54_int"/>
</dbReference>
<dbReference type="Gene3D" id="1.10.8.60">
    <property type="match status" value="1"/>
</dbReference>
<dbReference type="FunFam" id="3.40.50.300:FF:000006">
    <property type="entry name" value="DNA-binding transcriptional regulator NtrC"/>
    <property type="match status" value="1"/>
</dbReference>
<dbReference type="eggNOG" id="COG2204">
    <property type="taxonomic scope" value="Bacteria"/>
</dbReference>
<accession>H7ENA7</accession>
<name>H7ENA7_9SPIR</name>
<comment type="caution">
    <text evidence="4">The sequence shown here is derived from an EMBL/GenBank/DDBJ whole genome shotgun (WGS) entry which is preliminary data.</text>
</comment>
<dbReference type="GO" id="GO:0006355">
    <property type="term" value="P:regulation of DNA-templated transcription"/>
    <property type="evidence" value="ECO:0007669"/>
    <property type="project" value="InterPro"/>
</dbReference>
<dbReference type="CDD" id="cd00009">
    <property type="entry name" value="AAA"/>
    <property type="match status" value="1"/>
</dbReference>
<evidence type="ECO:0000259" key="3">
    <source>
        <dbReference type="PROSITE" id="PS50045"/>
    </source>
</evidence>
<dbReference type="Gene3D" id="3.40.50.300">
    <property type="entry name" value="P-loop containing nucleotide triphosphate hydrolases"/>
    <property type="match status" value="1"/>
</dbReference>
<evidence type="ECO:0000256" key="1">
    <source>
        <dbReference type="ARBA" id="ARBA00022741"/>
    </source>
</evidence>
<dbReference type="InterPro" id="IPR058031">
    <property type="entry name" value="AAA_lid_NorR"/>
</dbReference>
<dbReference type="AlphaFoldDB" id="H7ENA7"/>
<dbReference type="STRING" id="907348.TresaDRAFT_0660"/>
<protein>
    <submittedName>
        <fullName evidence="4">Sigma 54 interacting domain protein</fullName>
    </submittedName>
</protein>
<proteinExistence type="predicted"/>